<dbReference type="Proteomes" id="UP001391051">
    <property type="component" value="Unassembled WGS sequence"/>
</dbReference>
<keyword evidence="3" id="KW-1185">Reference proteome</keyword>
<comment type="caution">
    <text evidence="2">The sequence shown here is derived from an EMBL/GenBank/DDBJ whole genome shotgun (WGS) entry which is preliminary data.</text>
</comment>
<dbReference type="EMBL" id="JAQQWE010000005">
    <property type="protein sequence ID" value="KAK7951176.1"/>
    <property type="molecule type" value="Genomic_DNA"/>
</dbReference>
<evidence type="ECO:0000313" key="2">
    <source>
        <dbReference type="EMBL" id="KAK7951176.1"/>
    </source>
</evidence>
<reference evidence="2 3" key="1">
    <citation type="submission" date="2023-01" db="EMBL/GenBank/DDBJ databases">
        <title>Analysis of 21 Apiospora genomes using comparative genomics revels a genus with tremendous synthesis potential of carbohydrate active enzymes and secondary metabolites.</title>
        <authorList>
            <person name="Sorensen T."/>
        </authorList>
    </citation>
    <scope>NUCLEOTIDE SEQUENCE [LARGE SCALE GENOMIC DNA]</scope>
    <source>
        <strain evidence="2 3">CBS 24483</strain>
    </source>
</reference>
<evidence type="ECO:0000256" key="1">
    <source>
        <dbReference type="SAM" id="MobiDB-lite"/>
    </source>
</evidence>
<organism evidence="2 3">
    <name type="scientific">Apiospora aurea</name>
    <dbReference type="NCBI Taxonomy" id="335848"/>
    <lineage>
        <taxon>Eukaryota</taxon>
        <taxon>Fungi</taxon>
        <taxon>Dikarya</taxon>
        <taxon>Ascomycota</taxon>
        <taxon>Pezizomycotina</taxon>
        <taxon>Sordariomycetes</taxon>
        <taxon>Xylariomycetidae</taxon>
        <taxon>Amphisphaeriales</taxon>
        <taxon>Apiosporaceae</taxon>
        <taxon>Apiospora</taxon>
    </lineage>
</organism>
<dbReference type="GeneID" id="92076188"/>
<proteinExistence type="predicted"/>
<dbReference type="RefSeq" id="XP_066699238.1">
    <property type="nucleotide sequence ID" value="XM_066843126.1"/>
</dbReference>
<protein>
    <submittedName>
        <fullName evidence="2">Uncharacterized protein</fullName>
    </submittedName>
</protein>
<feature type="compositionally biased region" description="Pro residues" evidence="1">
    <location>
        <begin position="16"/>
        <end position="25"/>
    </location>
</feature>
<name>A0ABR1QB14_9PEZI</name>
<sequence length="124" mass="13127">MDIQGRTCALFFSPLEPSPPPPLPFPSSAQPNATEIGRTGRSIGWSPADASLSSASATYMGADLCAEEDPFIYVAGRLCNIDLTTRLPSHYATCYLLRVGLPLLVPRAAVSGRLVSSRSIESSA</sequence>
<evidence type="ECO:0000313" key="3">
    <source>
        <dbReference type="Proteomes" id="UP001391051"/>
    </source>
</evidence>
<accession>A0ABR1QB14</accession>
<feature type="region of interest" description="Disordered" evidence="1">
    <location>
        <begin position="16"/>
        <end position="46"/>
    </location>
</feature>
<gene>
    <name evidence="2" type="ORF">PG986_006904</name>
</gene>